<gene>
    <name evidence="1" type="ORF">O6H91_06G061600</name>
</gene>
<evidence type="ECO:0000313" key="2">
    <source>
        <dbReference type="Proteomes" id="UP001162992"/>
    </source>
</evidence>
<name>A0ACC2DEJ7_DIPCM</name>
<organism evidence="1 2">
    <name type="scientific">Diphasiastrum complanatum</name>
    <name type="common">Issler's clubmoss</name>
    <name type="synonym">Lycopodium complanatum</name>
    <dbReference type="NCBI Taxonomy" id="34168"/>
    <lineage>
        <taxon>Eukaryota</taxon>
        <taxon>Viridiplantae</taxon>
        <taxon>Streptophyta</taxon>
        <taxon>Embryophyta</taxon>
        <taxon>Tracheophyta</taxon>
        <taxon>Lycopodiopsida</taxon>
        <taxon>Lycopodiales</taxon>
        <taxon>Lycopodiaceae</taxon>
        <taxon>Lycopodioideae</taxon>
        <taxon>Diphasiastrum</taxon>
    </lineage>
</organism>
<accession>A0ACC2DEJ7</accession>
<evidence type="ECO:0000313" key="1">
    <source>
        <dbReference type="EMBL" id="KAJ7552608.1"/>
    </source>
</evidence>
<sequence>MGTDSNPTSKWMGLVASIWVQAFAGSSYNFANYSPMLKHILGYSQLELNNLGVAKDVGDSVGTLAGYFCNKLPAWSILLVGAMEGLVGYGALWLVASEKIDPLPYWQMCLILCVAANSTTWFNTAILVTMMRNFPNSRGTVVGISKGFVGLSGAIFTQLYTSYLGRDPVSLLALLAVGPAIVCLIAMSFIHPNSGASKGNSEEQKNFFVLHVLCIGLALYLLIATLTEQFFSLDKSNITKVITGGMLIFLIAPLVVPVKLYLEDLYRDRNGLVHESVSPEVEQLHKPLLKERKERISSHVVTGEANINNGIKTSRMTSSSELELDNDTEILLAVGEGAVPRRRKPRRGEDFNLRQALVKADFWLLFFTFFFGIGSGVTAINNLGQIGEAQGYSDVSVFVAVFGIWNFLGRLAGGAISEQYIRSGVPRTVWIGAAQLLMIVAYFLFAFALPGSLYIGCTILGLCYGVHFSVMVPTASELFGLKHFGKIYNVLTISDPIASLLFSGFLAGYLYDREAKKDNGWTMKVSGLKDTSWTPRFGPADPYGLHCIGAHCFRLTFILMAAVCAVGVIFNIILSLRIRPVYETLYGSNSVQEINQLEEAHDSIPSSS</sequence>
<dbReference type="Proteomes" id="UP001162992">
    <property type="component" value="Chromosome 6"/>
</dbReference>
<keyword evidence="2" id="KW-1185">Reference proteome</keyword>
<proteinExistence type="predicted"/>
<dbReference type="EMBL" id="CM055097">
    <property type="protein sequence ID" value="KAJ7552608.1"/>
    <property type="molecule type" value="Genomic_DNA"/>
</dbReference>
<reference evidence="2" key="1">
    <citation type="journal article" date="2024" name="Proc. Natl. Acad. Sci. U.S.A.">
        <title>Extraordinary preservation of gene collinearity over three hundred million years revealed in homosporous lycophytes.</title>
        <authorList>
            <person name="Li C."/>
            <person name="Wickell D."/>
            <person name="Kuo L.Y."/>
            <person name="Chen X."/>
            <person name="Nie B."/>
            <person name="Liao X."/>
            <person name="Peng D."/>
            <person name="Ji J."/>
            <person name="Jenkins J."/>
            <person name="Williams M."/>
            <person name="Shu S."/>
            <person name="Plott C."/>
            <person name="Barry K."/>
            <person name="Rajasekar S."/>
            <person name="Grimwood J."/>
            <person name="Han X."/>
            <person name="Sun S."/>
            <person name="Hou Z."/>
            <person name="He W."/>
            <person name="Dai G."/>
            <person name="Sun C."/>
            <person name="Schmutz J."/>
            <person name="Leebens-Mack J.H."/>
            <person name="Li F.W."/>
            <person name="Wang L."/>
        </authorList>
    </citation>
    <scope>NUCLEOTIDE SEQUENCE [LARGE SCALE GENOMIC DNA]</scope>
    <source>
        <strain evidence="2">cv. PW_Plant_1</strain>
    </source>
</reference>
<protein>
    <submittedName>
        <fullName evidence="1">Uncharacterized protein</fullName>
    </submittedName>
</protein>
<comment type="caution">
    <text evidence="1">The sequence shown here is derived from an EMBL/GenBank/DDBJ whole genome shotgun (WGS) entry which is preliminary data.</text>
</comment>